<evidence type="ECO:0000313" key="1">
    <source>
        <dbReference type="EMBL" id="SMD27172.1"/>
    </source>
</evidence>
<dbReference type="Proteomes" id="UP000192674">
    <property type="component" value="Unassembled WGS sequence"/>
</dbReference>
<sequence>MALDWNRIGSSTPQLLVRPALAEAYGRYHEAAVLLGASSRLRGAHDRTNRQIRELTGRGRATLGDELFAAGYGKAGSWTERQL</sequence>
<accession>A0A1W2FZM9</accession>
<dbReference type="AlphaFoldDB" id="A0A1W2FZM9"/>
<keyword evidence="2" id="KW-1185">Reference proteome</keyword>
<gene>
    <name evidence="1" type="ORF">SAMN05661093_10769</name>
</gene>
<dbReference type="RefSeq" id="WP_084434763.1">
    <property type="nucleotide sequence ID" value="NZ_FWXV01000021.1"/>
</dbReference>
<name>A0A1W2FZM9_KIBAR</name>
<organism evidence="1 2">
    <name type="scientific">Kibdelosporangium aridum</name>
    <dbReference type="NCBI Taxonomy" id="2030"/>
    <lineage>
        <taxon>Bacteria</taxon>
        <taxon>Bacillati</taxon>
        <taxon>Actinomycetota</taxon>
        <taxon>Actinomycetes</taxon>
        <taxon>Pseudonocardiales</taxon>
        <taxon>Pseudonocardiaceae</taxon>
        <taxon>Kibdelosporangium</taxon>
    </lineage>
</organism>
<protein>
    <submittedName>
        <fullName evidence="1">Uncharacterized protein</fullName>
    </submittedName>
</protein>
<evidence type="ECO:0000313" key="2">
    <source>
        <dbReference type="Proteomes" id="UP000192674"/>
    </source>
</evidence>
<proteinExistence type="predicted"/>
<reference evidence="1 2" key="1">
    <citation type="submission" date="2017-04" db="EMBL/GenBank/DDBJ databases">
        <authorList>
            <person name="Afonso C.L."/>
            <person name="Miller P.J."/>
            <person name="Scott M.A."/>
            <person name="Spackman E."/>
            <person name="Goraichik I."/>
            <person name="Dimitrov K.M."/>
            <person name="Suarez D.L."/>
            <person name="Swayne D.E."/>
        </authorList>
    </citation>
    <scope>NUCLEOTIDE SEQUENCE [LARGE SCALE GENOMIC DNA]</scope>
    <source>
        <strain evidence="1 2">DSM 43828</strain>
    </source>
</reference>
<dbReference type="EMBL" id="FWXV01000021">
    <property type="protein sequence ID" value="SMD27172.1"/>
    <property type="molecule type" value="Genomic_DNA"/>
</dbReference>